<proteinExistence type="predicted"/>
<evidence type="ECO:0000256" key="4">
    <source>
        <dbReference type="ARBA" id="ARBA00022777"/>
    </source>
</evidence>
<dbReference type="AlphaFoldDB" id="A0AAD9EYI4"/>
<dbReference type="GO" id="GO:0003713">
    <property type="term" value="F:transcription coactivator activity"/>
    <property type="evidence" value="ECO:0007669"/>
    <property type="project" value="TreeGrafter"/>
</dbReference>
<evidence type="ECO:0000313" key="7">
    <source>
        <dbReference type="EMBL" id="KAK1882157.1"/>
    </source>
</evidence>
<dbReference type="GO" id="GO:0005524">
    <property type="term" value="F:ATP binding"/>
    <property type="evidence" value="ECO:0007669"/>
    <property type="project" value="UniProtKB-KW"/>
</dbReference>
<gene>
    <name evidence="7" type="ORF">KUDE01_025318</name>
</gene>
<dbReference type="SUPFAM" id="SSF56112">
    <property type="entry name" value="Protein kinase-like (PK-like)"/>
    <property type="match status" value="1"/>
</dbReference>
<reference evidence="7" key="1">
    <citation type="submission" date="2023-04" db="EMBL/GenBank/DDBJ databases">
        <title>Chromosome-level genome of Chaenocephalus aceratus.</title>
        <authorList>
            <person name="Park H."/>
        </authorList>
    </citation>
    <scope>NUCLEOTIDE SEQUENCE</scope>
    <source>
        <strain evidence="7">DE</strain>
        <tissue evidence="7">Muscle</tissue>
    </source>
</reference>
<keyword evidence="7" id="KW-0238">DNA-binding</keyword>
<evidence type="ECO:0000256" key="5">
    <source>
        <dbReference type="ARBA" id="ARBA00022840"/>
    </source>
</evidence>
<dbReference type="GO" id="GO:0007224">
    <property type="term" value="P:smoothened signaling pathway"/>
    <property type="evidence" value="ECO:0007669"/>
    <property type="project" value="TreeGrafter"/>
</dbReference>
<evidence type="ECO:0000256" key="3">
    <source>
        <dbReference type="ARBA" id="ARBA00022741"/>
    </source>
</evidence>
<feature type="region of interest" description="Disordered" evidence="6">
    <location>
        <begin position="1"/>
        <end position="22"/>
    </location>
</feature>
<evidence type="ECO:0000256" key="6">
    <source>
        <dbReference type="SAM" id="MobiDB-lite"/>
    </source>
</evidence>
<sequence>MPKTTCGQLNAPKGTDLQKLPSASRSQGLSMCGESAASWPSSLYLADNLFPVDYEYQMMKFMVEVLGQPKDHMLRAGIYTKYFFIEEVATHHSTWRLMGNHPEEEVAEVEDRMAFVDFLKQLLHLDGDQRISPHYALQQSFITKSHLTEPFDSRDRVYNSAVCKPEQKSAAGIHVRSLLSARNDNTATFSCDGSKATVSFDDEEDP</sequence>
<dbReference type="GO" id="GO:0003677">
    <property type="term" value="F:DNA binding"/>
    <property type="evidence" value="ECO:0007669"/>
    <property type="project" value="UniProtKB-KW"/>
</dbReference>
<dbReference type="Proteomes" id="UP001228049">
    <property type="component" value="Unassembled WGS sequence"/>
</dbReference>
<dbReference type="InterPro" id="IPR050494">
    <property type="entry name" value="Ser_Thr_dual-spec_kinase"/>
</dbReference>
<organism evidence="7 8">
    <name type="scientific">Dissostichus eleginoides</name>
    <name type="common">Patagonian toothfish</name>
    <name type="synonym">Dissostichus amissus</name>
    <dbReference type="NCBI Taxonomy" id="100907"/>
    <lineage>
        <taxon>Eukaryota</taxon>
        <taxon>Metazoa</taxon>
        <taxon>Chordata</taxon>
        <taxon>Craniata</taxon>
        <taxon>Vertebrata</taxon>
        <taxon>Euteleostomi</taxon>
        <taxon>Actinopterygii</taxon>
        <taxon>Neopterygii</taxon>
        <taxon>Teleostei</taxon>
        <taxon>Neoteleostei</taxon>
        <taxon>Acanthomorphata</taxon>
        <taxon>Eupercaria</taxon>
        <taxon>Perciformes</taxon>
        <taxon>Notothenioidei</taxon>
        <taxon>Nototheniidae</taxon>
        <taxon>Dissostichus</taxon>
    </lineage>
</organism>
<keyword evidence="3" id="KW-0547">Nucleotide-binding</keyword>
<keyword evidence="5" id="KW-0067">ATP-binding</keyword>
<dbReference type="GO" id="GO:0016605">
    <property type="term" value="C:PML body"/>
    <property type="evidence" value="ECO:0007669"/>
    <property type="project" value="TreeGrafter"/>
</dbReference>
<keyword evidence="1" id="KW-0723">Serine/threonine-protein kinase</keyword>
<keyword evidence="2" id="KW-0808">Transferase</keyword>
<dbReference type="GO" id="GO:0004713">
    <property type="term" value="F:protein tyrosine kinase activity"/>
    <property type="evidence" value="ECO:0007669"/>
    <property type="project" value="TreeGrafter"/>
</dbReference>
<keyword evidence="4 7" id="KW-0418">Kinase</keyword>
<evidence type="ECO:0000313" key="8">
    <source>
        <dbReference type="Proteomes" id="UP001228049"/>
    </source>
</evidence>
<keyword evidence="7" id="KW-0371">Homeobox</keyword>
<dbReference type="InterPro" id="IPR011009">
    <property type="entry name" value="Kinase-like_dom_sf"/>
</dbReference>
<dbReference type="GO" id="GO:0005737">
    <property type="term" value="C:cytoplasm"/>
    <property type="evidence" value="ECO:0007669"/>
    <property type="project" value="TreeGrafter"/>
</dbReference>
<evidence type="ECO:0000256" key="1">
    <source>
        <dbReference type="ARBA" id="ARBA00022527"/>
    </source>
</evidence>
<keyword evidence="8" id="KW-1185">Reference proteome</keyword>
<dbReference type="GO" id="GO:0046332">
    <property type="term" value="F:SMAD binding"/>
    <property type="evidence" value="ECO:0007669"/>
    <property type="project" value="TreeGrafter"/>
</dbReference>
<comment type="caution">
    <text evidence="7">The sequence shown here is derived from an EMBL/GenBank/DDBJ whole genome shotgun (WGS) entry which is preliminary data.</text>
</comment>
<dbReference type="GO" id="GO:0003714">
    <property type="term" value="F:transcription corepressor activity"/>
    <property type="evidence" value="ECO:0007669"/>
    <property type="project" value="TreeGrafter"/>
</dbReference>
<accession>A0AAD9EYI4</accession>
<dbReference type="EMBL" id="JASDAP010000024">
    <property type="protein sequence ID" value="KAK1882157.1"/>
    <property type="molecule type" value="Genomic_DNA"/>
</dbReference>
<dbReference type="Gene3D" id="1.10.510.10">
    <property type="entry name" value="Transferase(Phosphotransferase) domain 1"/>
    <property type="match status" value="1"/>
</dbReference>
<dbReference type="PANTHER" id="PTHR24058">
    <property type="entry name" value="DUAL SPECIFICITY PROTEIN KINASE"/>
    <property type="match status" value="1"/>
</dbReference>
<protein>
    <submittedName>
        <fullName evidence="7">Homeodomain-interacting protein kinase 1</fullName>
    </submittedName>
</protein>
<evidence type="ECO:0000256" key="2">
    <source>
        <dbReference type="ARBA" id="ARBA00022679"/>
    </source>
</evidence>
<name>A0AAD9EYI4_DISEL</name>
<dbReference type="PANTHER" id="PTHR24058:SF53">
    <property type="entry name" value="HOMEODOMAIN-INTERACTING PROTEIN KINASE 2"/>
    <property type="match status" value="1"/>
</dbReference>
<dbReference type="GO" id="GO:0042771">
    <property type="term" value="P:intrinsic apoptotic signaling pathway in response to DNA damage by p53 class mediator"/>
    <property type="evidence" value="ECO:0007669"/>
    <property type="project" value="TreeGrafter"/>
</dbReference>
<dbReference type="GO" id="GO:0045944">
    <property type="term" value="P:positive regulation of transcription by RNA polymerase II"/>
    <property type="evidence" value="ECO:0007669"/>
    <property type="project" value="TreeGrafter"/>
</dbReference>
<dbReference type="GO" id="GO:0004674">
    <property type="term" value="F:protein serine/threonine kinase activity"/>
    <property type="evidence" value="ECO:0007669"/>
    <property type="project" value="UniProtKB-KW"/>
</dbReference>